<organism evidence="1">
    <name type="scientific">viral metagenome</name>
    <dbReference type="NCBI Taxonomy" id="1070528"/>
    <lineage>
        <taxon>unclassified sequences</taxon>
        <taxon>metagenomes</taxon>
        <taxon>organismal metagenomes</taxon>
    </lineage>
</organism>
<reference evidence="1" key="1">
    <citation type="journal article" date="2020" name="Nature">
        <title>Giant virus diversity and host interactions through global metagenomics.</title>
        <authorList>
            <person name="Schulz F."/>
            <person name="Roux S."/>
            <person name="Paez-Espino D."/>
            <person name="Jungbluth S."/>
            <person name="Walsh D.A."/>
            <person name="Denef V.J."/>
            <person name="McMahon K.D."/>
            <person name="Konstantinidis K.T."/>
            <person name="Eloe-Fadrosh E.A."/>
            <person name="Kyrpides N.C."/>
            <person name="Woyke T."/>
        </authorList>
    </citation>
    <scope>NUCLEOTIDE SEQUENCE</scope>
    <source>
        <strain evidence="1">GVMAG-M-3300026093-6</strain>
    </source>
</reference>
<proteinExistence type="predicted"/>
<evidence type="ECO:0000313" key="1">
    <source>
        <dbReference type="EMBL" id="QHU03437.1"/>
    </source>
</evidence>
<sequence length="381" mass="43442">MTYFINPITNKRISIYSKEAEYFFLNYIENKKPKNSTKKNINNYSQKGGSKEINLIYMAKPPYGGWVSFTAHLARKYNANLYKIGNKTEMKNSGDPTLRDFGYGVKYQNLSIEDASNLPNVLITAIDKNYYKYLDNFPNNTSLVIHDPTEIKGKSTQPVLDNLSRFNVITIRETVHNLLRGGRSEPHGFAPKKNTFLVHPFFEYNKSEVSKNKAVAISRIDFDKHTEMIIQANQILESKGKNPVNIYGAKNDLYVYHHLKNKLNLDLDRYYKGTFKKGFSEVNNLLKDAKFVVDMSAIKGDGGGSQYTFLEAIYQGCALVLNSKWVEGVSTPFKHGYNCFVVSNEKELANLLASNPDTRKITQNAKKLLDPHVKVDWRGVI</sequence>
<name>A0A6C0JG55_9ZZZZ</name>
<dbReference type="EMBL" id="MN740379">
    <property type="protein sequence ID" value="QHU03437.1"/>
    <property type="molecule type" value="Genomic_DNA"/>
</dbReference>
<dbReference type="Gene3D" id="3.40.50.2000">
    <property type="entry name" value="Glycogen Phosphorylase B"/>
    <property type="match status" value="1"/>
</dbReference>
<accession>A0A6C0JG55</accession>
<evidence type="ECO:0008006" key="2">
    <source>
        <dbReference type="Google" id="ProtNLM"/>
    </source>
</evidence>
<protein>
    <recommendedName>
        <fullName evidence="2">Glycosyl transferase family 1 domain-containing protein</fullName>
    </recommendedName>
</protein>
<dbReference type="AlphaFoldDB" id="A0A6C0JG55"/>